<dbReference type="Pfam" id="PF01613">
    <property type="entry name" value="Flavin_Reduct"/>
    <property type="match status" value="1"/>
</dbReference>
<dbReference type="PANTHER" id="PTHR43567:SF1">
    <property type="entry name" value="FLAVOREDOXIN"/>
    <property type="match status" value="1"/>
</dbReference>
<comment type="cofactor">
    <cofactor evidence="1">
        <name>FMN</name>
        <dbReference type="ChEBI" id="CHEBI:58210"/>
    </cofactor>
</comment>
<organism evidence="5 6">
    <name type="scientific">Clostridium beijerinckii</name>
    <name type="common">Clostridium MP</name>
    <dbReference type="NCBI Taxonomy" id="1520"/>
    <lineage>
        <taxon>Bacteria</taxon>
        <taxon>Bacillati</taxon>
        <taxon>Bacillota</taxon>
        <taxon>Clostridia</taxon>
        <taxon>Eubacteriales</taxon>
        <taxon>Clostridiaceae</taxon>
        <taxon>Clostridium</taxon>
    </lineage>
</organism>
<evidence type="ECO:0000259" key="4">
    <source>
        <dbReference type="SMART" id="SM00903"/>
    </source>
</evidence>
<dbReference type="KEGG" id="cbei:LF65_03631"/>
<evidence type="ECO:0000256" key="1">
    <source>
        <dbReference type="ARBA" id="ARBA00001917"/>
    </source>
</evidence>
<dbReference type="PANTHER" id="PTHR43567">
    <property type="entry name" value="FLAVOREDOXIN-RELATED-RELATED"/>
    <property type="match status" value="1"/>
</dbReference>
<dbReference type="SUPFAM" id="SSF50475">
    <property type="entry name" value="FMN-binding split barrel"/>
    <property type="match status" value="1"/>
</dbReference>
<dbReference type="GO" id="GO:0016646">
    <property type="term" value="F:oxidoreductase activity, acting on the CH-NH group of donors, NAD or NADP as acceptor"/>
    <property type="evidence" value="ECO:0007669"/>
    <property type="project" value="UniProtKB-ARBA"/>
</dbReference>
<name>A0A0B5QQE7_CLOBE</name>
<dbReference type="InterPro" id="IPR012349">
    <property type="entry name" value="Split_barrel_FMN-bd"/>
</dbReference>
<comment type="similarity">
    <text evidence="3">Belongs to the flavoredoxin family.</text>
</comment>
<dbReference type="SMART" id="SM00903">
    <property type="entry name" value="Flavin_Reduct"/>
    <property type="match status" value="1"/>
</dbReference>
<dbReference type="RefSeq" id="WP_041897821.1">
    <property type="nucleotide sequence ID" value="NZ_CP010086.2"/>
</dbReference>
<dbReference type="OrthoDB" id="9806228at2"/>
<proteinExistence type="inferred from homology"/>
<evidence type="ECO:0000256" key="3">
    <source>
        <dbReference type="ARBA" id="ARBA00038054"/>
    </source>
</evidence>
<reference evidence="6" key="1">
    <citation type="submission" date="2014-12" db="EMBL/GenBank/DDBJ databases">
        <title>Genome sequence of Clostridium beijerinckii strain 59B.</title>
        <authorList>
            <person name="Little G.T."/>
            <person name="Minton N.P."/>
        </authorList>
    </citation>
    <scope>NUCLEOTIDE SEQUENCE [LARGE SCALE GENOMIC DNA]</scope>
    <source>
        <strain evidence="6">59B</strain>
    </source>
</reference>
<sequence>MKKNLGPKLLVYPTPIFVVSTYDKEGNANAMTVAWGGICSSSPPCVAISVRKATHTYDSLMEKKAFTINISSENYIKETDYFGMVSGKTEDKIAKAGLTPVKSEFVDAPYISEFPINVECKIIQVSELGSHTQFIGEVMNVKIDDTIQEKGNQPIIEQIKPLVFSPDNGNYYGIGEQIAKAFSIGKEIM</sequence>
<dbReference type="Gene3D" id="2.30.110.10">
    <property type="entry name" value="Electron Transport, Fmn-binding Protein, Chain A"/>
    <property type="match status" value="1"/>
</dbReference>
<protein>
    <submittedName>
        <fullName evidence="5">Flavoredoxin</fullName>
    </submittedName>
</protein>
<accession>A0A0B5QQE7</accession>
<dbReference type="InterPro" id="IPR052174">
    <property type="entry name" value="Flavoredoxin"/>
</dbReference>
<dbReference type="GO" id="GO:0010181">
    <property type="term" value="F:FMN binding"/>
    <property type="evidence" value="ECO:0007669"/>
    <property type="project" value="InterPro"/>
</dbReference>
<dbReference type="Proteomes" id="UP000031866">
    <property type="component" value="Chromosome"/>
</dbReference>
<evidence type="ECO:0000256" key="2">
    <source>
        <dbReference type="ARBA" id="ARBA00022630"/>
    </source>
</evidence>
<evidence type="ECO:0000313" key="6">
    <source>
        <dbReference type="Proteomes" id="UP000031866"/>
    </source>
</evidence>
<dbReference type="InterPro" id="IPR002563">
    <property type="entry name" value="Flavin_Rdtase-like_dom"/>
</dbReference>
<feature type="domain" description="Flavin reductase like" evidence="4">
    <location>
        <begin position="9"/>
        <end position="153"/>
    </location>
</feature>
<evidence type="ECO:0000313" key="5">
    <source>
        <dbReference type="EMBL" id="AJH00188.1"/>
    </source>
</evidence>
<dbReference type="STRING" id="1520.LF65_03631"/>
<dbReference type="EMBL" id="CP010086">
    <property type="protein sequence ID" value="AJH00188.1"/>
    <property type="molecule type" value="Genomic_DNA"/>
</dbReference>
<keyword evidence="2" id="KW-0285">Flavoprotein</keyword>
<gene>
    <name evidence="5" type="ORF">LF65_03631</name>
</gene>
<dbReference type="AlphaFoldDB" id="A0A0B5QQE7"/>